<dbReference type="Gene3D" id="1.10.287.470">
    <property type="entry name" value="Helix hairpin bin"/>
    <property type="match status" value="2"/>
</dbReference>
<proteinExistence type="inferred from homology"/>
<evidence type="ECO:0000256" key="2">
    <source>
        <dbReference type="ARBA" id="ARBA00009477"/>
    </source>
</evidence>
<accession>A0A0S1SKQ5</accession>
<feature type="coiled-coil region" evidence="4">
    <location>
        <begin position="116"/>
        <end position="183"/>
    </location>
</feature>
<evidence type="ECO:0000313" key="7">
    <source>
        <dbReference type="Proteomes" id="UP000069135"/>
    </source>
</evidence>
<organism evidence="6 7">
    <name type="scientific">Candidatus Peribacter riflensis</name>
    <dbReference type="NCBI Taxonomy" id="1735162"/>
    <lineage>
        <taxon>Bacteria</taxon>
        <taxon>Candidatus Peregrinibacteriota</taxon>
        <taxon>Candidatus Peribacteria</taxon>
        <taxon>Candidatus Peribacterales</taxon>
        <taxon>Candidatus Peribacteraceae</taxon>
        <taxon>Candidatus Peribacter</taxon>
    </lineage>
</organism>
<accession>A0A0S1SWE6</accession>
<evidence type="ECO:0000256" key="3">
    <source>
        <dbReference type="ARBA" id="ARBA00023054"/>
    </source>
</evidence>
<protein>
    <submittedName>
        <fullName evidence="6">RND family efflux transporter MFP subunit</fullName>
    </submittedName>
</protein>
<dbReference type="AlphaFoldDB" id="A0A0S1SVJ4"/>
<dbReference type="Gene3D" id="2.40.50.100">
    <property type="match status" value="2"/>
</dbReference>
<dbReference type="InterPro" id="IPR050465">
    <property type="entry name" value="UPF0194_transport"/>
</dbReference>
<accession>A0A0S1SS75</accession>
<evidence type="ECO:0000256" key="4">
    <source>
        <dbReference type="SAM" id="Coils"/>
    </source>
</evidence>
<keyword evidence="5" id="KW-0472">Membrane</keyword>
<sequence length="593" mass="64152">MWSPLPLLRRTWEALKSFALRHPIWSVVLGIFILLFGMLLWYIFSPAQPEMITETVRRGDLTQRVEAVGTITSDRDVNMKFPVTGIVAKVLVKEGDTVVTGQELVKLRNESFAADLASAAAQYRQAQANYQELAEGTRPEDIAIAEAEVANKRAALEAARADLASAEEKLKTSGQKLEASKREVDTNLSGYIAKAASTGSEQLSTARTALKSLEDIFVDSTITFLAEQYRTTANSIFVASRKRATSSLDAVGTLSAVASYQEAVDALQRARAAITEVADAVQQAYNLIADLPLTTAFDTTVRETHKSTIATQKTNVLSAISSIDTALKNLQDSSASYDTSIATEENTYAAAKAAKQTAESAIFTYETALRTQEAQLALKKAGPRETQLDASRANMNSAAANVARARAKMEDTIIRAPTDGVITKVDFKEGEFTGDPDNANHSITMLGVSPYRVEMFLSEVDIPKILLSQSGSIELDAFPGVNYALTVTSIEPGPTKIDGVSKYRVSLGFVYLHDEFKIGMTGDAEIITGERTDVLLAPVRSVLQKNGQGKIIRILENGEIIEKSVETGMESDTDAEIVSGLSEGETVVVLIKQ</sequence>
<evidence type="ECO:0000313" key="6">
    <source>
        <dbReference type="EMBL" id="ALM13645.1"/>
    </source>
</evidence>
<evidence type="ECO:0000256" key="5">
    <source>
        <dbReference type="SAM" id="Phobius"/>
    </source>
</evidence>
<dbReference type="PANTHER" id="PTHR32347">
    <property type="entry name" value="EFFLUX SYSTEM COMPONENT YKNX-RELATED"/>
    <property type="match status" value="1"/>
</dbReference>
<feature type="transmembrane region" description="Helical" evidence="5">
    <location>
        <begin position="24"/>
        <end position="44"/>
    </location>
</feature>
<dbReference type="EMBL" id="CP013065">
    <property type="protein sequence ID" value="ALM13645.1"/>
    <property type="molecule type" value="Genomic_DNA"/>
</dbReference>
<accession>A0A0S1SG47</accession>
<dbReference type="GO" id="GO:0030313">
    <property type="term" value="C:cell envelope"/>
    <property type="evidence" value="ECO:0007669"/>
    <property type="project" value="UniProtKB-SubCell"/>
</dbReference>
<keyword evidence="5" id="KW-0812">Transmembrane</keyword>
<reference evidence="6 7" key="2">
    <citation type="journal article" date="2016" name="PeerJ">
        <title>Analysis of five complete genome sequences for members of the class Peribacteria in the recently recognized Peregrinibacteria bacterial phylum.</title>
        <authorList>
            <person name="Anantharaman K."/>
            <person name="Brown C.T."/>
            <person name="Burstein D."/>
            <person name="Castelle C.J."/>
            <person name="Probst A.J."/>
            <person name="Thomas B.C."/>
            <person name="Williams K.H."/>
            <person name="Banfield J.F."/>
        </authorList>
    </citation>
    <scope>NUCLEOTIDE SEQUENCE [LARGE SCALE GENOMIC DNA]</scope>
    <source>
        <strain evidence="6">RIFOXYD1_FULL_PER-ii_59_16</strain>
    </source>
</reference>
<evidence type="ECO:0000256" key="1">
    <source>
        <dbReference type="ARBA" id="ARBA00004196"/>
    </source>
</evidence>
<dbReference type="NCBIfam" id="TIGR01730">
    <property type="entry name" value="RND_mfp"/>
    <property type="match status" value="1"/>
</dbReference>
<dbReference type="Gene3D" id="2.40.30.170">
    <property type="match status" value="2"/>
</dbReference>
<dbReference type="Proteomes" id="UP000069135">
    <property type="component" value="Chromosome"/>
</dbReference>
<comment type="subcellular location">
    <subcellularLocation>
        <location evidence="1">Cell envelope</location>
    </subcellularLocation>
</comment>
<keyword evidence="3 4" id="KW-0175">Coiled coil</keyword>
<dbReference type="GO" id="GO:0022857">
    <property type="term" value="F:transmembrane transporter activity"/>
    <property type="evidence" value="ECO:0007669"/>
    <property type="project" value="InterPro"/>
</dbReference>
<dbReference type="STRING" id="1735162.PeribacterB2_0982"/>
<gene>
    <name evidence="6" type="ORF">PeribacterD1_0980</name>
</gene>
<keyword evidence="5" id="KW-1133">Transmembrane helix</keyword>
<dbReference type="KEGG" id="prf:PeribacterA2_0980"/>
<dbReference type="InterPro" id="IPR006143">
    <property type="entry name" value="RND_pump_MFP"/>
</dbReference>
<reference evidence="7" key="1">
    <citation type="submission" date="2015-10" db="EMBL/GenBank/DDBJ databases">
        <title>Analysis of five complete genome sequences for members of the class Peribacteria in the recently recognized Peregrinibacteria bacterial phylum.</title>
        <authorList>
            <person name="Anantharaman K."/>
            <person name="Brown C.T."/>
            <person name="Burstein D."/>
            <person name="Castelle C.J."/>
            <person name="Probst A.J."/>
            <person name="Thomas B.C."/>
            <person name="Williams K.H."/>
            <person name="Banfield J.F."/>
        </authorList>
    </citation>
    <scope>NUCLEOTIDE SEQUENCE [LARGE SCALE GENOMIC DNA]</scope>
</reference>
<name>A0A0S1SVJ4_9BACT</name>
<dbReference type="Gene3D" id="2.40.420.20">
    <property type="match status" value="1"/>
</dbReference>
<dbReference type="PANTHER" id="PTHR32347:SF23">
    <property type="entry name" value="BLL5650 PROTEIN"/>
    <property type="match status" value="1"/>
</dbReference>
<accession>A0A0S1SVJ4</accession>
<comment type="similarity">
    <text evidence="2">Belongs to the membrane fusion protein (MFP) (TC 8.A.1) family.</text>
</comment>
<dbReference type="SUPFAM" id="SSF111369">
    <property type="entry name" value="HlyD-like secretion proteins"/>
    <property type="match status" value="2"/>
</dbReference>
<dbReference type="GO" id="GO:0016020">
    <property type="term" value="C:membrane"/>
    <property type="evidence" value="ECO:0007669"/>
    <property type="project" value="InterPro"/>
</dbReference>